<dbReference type="SUPFAM" id="SSF51197">
    <property type="entry name" value="Clavaminate synthase-like"/>
    <property type="match status" value="1"/>
</dbReference>
<dbReference type="PROSITE" id="PS51471">
    <property type="entry name" value="FE2OG_OXY"/>
    <property type="match status" value="1"/>
</dbReference>
<dbReference type="EMBL" id="JAUIZM010000007">
    <property type="protein sequence ID" value="KAK1373117.1"/>
    <property type="molecule type" value="Genomic_DNA"/>
</dbReference>
<evidence type="ECO:0000256" key="4">
    <source>
        <dbReference type="ARBA" id="ARBA00023002"/>
    </source>
</evidence>
<dbReference type="GO" id="GO:0016705">
    <property type="term" value="F:oxidoreductase activity, acting on paired donors, with incorporation or reduction of molecular oxygen"/>
    <property type="evidence" value="ECO:0007669"/>
    <property type="project" value="UniProtKB-ARBA"/>
</dbReference>
<dbReference type="GO" id="GO:0051213">
    <property type="term" value="F:dioxygenase activity"/>
    <property type="evidence" value="ECO:0007669"/>
    <property type="project" value="UniProtKB-ARBA"/>
</dbReference>
<evidence type="ECO:0000313" key="9">
    <source>
        <dbReference type="Proteomes" id="UP001237642"/>
    </source>
</evidence>
<keyword evidence="2 6" id="KW-0479">Metal-binding</keyword>
<dbReference type="InterPro" id="IPR044861">
    <property type="entry name" value="IPNS-like_FE2OG_OXY"/>
</dbReference>
<evidence type="ECO:0000256" key="1">
    <source>
        <dbReference type="ARBA" id="ARBA00008056"/>
    </source>
</evidence>
<evidence type="ECO:0000313" key="8">
    <source>
        <dbReference type="EMBL" id="KAK1373117.1"/>
    </source>
</evidence>
<keyword evidence="4 6" id="KW-0560">Oxidoreductase</keyword>
<dbReference type="GO" id="GO:0046872">
    <property type="term" value="F:metal ion binding"/>
    <property type="evidence" value="ECO:0007669"/>
    <property type="project" value="UniProtKB-KW"/>
</dbReference>
<evidence type="ECO:0000256" key="3">
    <source>
        <dbReference type="ARBA" id="ARBA00022896"/>
    </source>
</evidence>
<dbReference type="InterPro" id="IPR026992">
    <property type="entry name" value="DIOX_N"/>
</dbReference>
<evidence type="ECO:0000256" key="6">
    <source>
        <dbReference type="RuleBase" id="RU003682"/>
    </source>
</evidence>
<dbReference type="GO" id="GO:0031418">
    <property type="term" value="F:L-ascorbic acid binding"/>
    <property type="evidence" value="ECO:0007669"/>
    <property type="project" value="UniProtKB-KW"/>
</dbReference>
<keyword evidence="3" id="KW-0847">Vitamin C</keyword>
<dbReference type="InterPro" id="IPR027443">
    <property type="entry name" value="IPNS-like_sf"/>
</dbReference>
<evidence type="ECO:0000256" key="5">
    <source>
        <dbReference type="ARBA" id="ARBA00023004"/>
    </source>
</evidence>
<evidence type="ECO:0000259" key="7">
    <source>
        <dbReference type="PROSITE" id="PS51471"/>
    </source>
</evidence>
<comment type="caution">
    <text evidence="8">The sequence shown here is derived from an EMBL/GenBank/DDBJ whole genome shotgun (WGS) entry which is preliminary data.</text>
</comment>
<keyword evidence="9" id="KW-1185">Reference proteome</keyword>
<organism evidence="8 9">
    <name type="scientific">Heracleum sosnowskyi</name>
    <dbReference type="NCBI Taxonomy" id="360622"/>
    <lineage>
        <taxon>Eukaryota</taxon>
        <taxon>Viridiplantae</taxon>
        <taxon>Streptophyta</taxon>
        <taxon>Embryophyta</taxon>
        <taxon>Tracheophyta</taxon>
        <taxon>Spermatophyta</taxon>
        <taxon>Magnoliopsida</taxon>
        <taxon>eudicotyledons</taxon>
        <taxon>Gunneridae</taxon>
        <taxon>Pentapetalae</taxon>
        <taxon>asterids</taxon>
        <taxon>campanulids</taxon>
        <taxon>Apiales</taxon>
        <taxon>Apiaceae</taxon>
        <taxon>Apioideae</taxon>
        <taxon>apioid superclade</taxon>
        <taxon>Tordylieae</taxon>
        <taxon>Tordyliinae</taxon>
        <taxon>Heracleum</taxon>
    </lineage>
</organism>
<protein>
    <submittedName>
        <fullName evidence="8">1-aminocyclopropane-1-carboxylate oxidase-like</fullName>
    </submittedName>
</protein>
<reference evidence="8" key="1">
    <citation type="submission" date="2023-02" db="EMBL/GenBank/DDBJ databases">
        <title>Genome of toxic invasive species Heracleum sosnowskyi carries increased number of genes despite the absence of recent whole-genome duplications.</title>
        <authorList>
            <person name="Schelkunov M."/>
            <person name="Shtratnikova V."/>
            <person name="Makarenko M."/>
            <person name="Klepikova A."/>
            <person name="Omelchenko D."/>
            <person name="Novikova G."/>
            <person name="Obukhova E."/>
            <person name="Bogdanov V."/>
            <person name="Penin A."/>
            <person name="Logacheva M."/>
        </authorList>
    </citation>
    <scope>NUCLEOTIDE SEQUENCE</scope>
    <source>
        <strain evidence="8">Hsosn_3</strain>
        <tissue evidence="8">Leaf</tissue>
    </source>
</reference>
<dbReference type="Gene3D" id="2.60.120.330">
    <property type="entry name" value="B-lactam Antibiotic, Isopenicillin N Synthase, Chain"/>
    <property type="match status" value="1"/>
</dbReference>
<dbReference type="PANTHER" id="PTHR10209:SF714">
    <property type="entry name" value="1-AMINOCYCLOPROPANE-1-CARBOXYLATE OXIDASE HOMOLOG 11-RELATED"/>
    <property type="match status" value="1"/>
</dbReference>
<gene>
    <name evidence="8" type="ORF">POM88_029310</name>
</gene>
<dbReference type="Pfam" id="PF14226">
    <property type="entry name" value="DIOX_N"/>
    <property type="match status" value="1"/>
</dbReference>
<evidence type="ECO:0000256" key="2">
    <source>
        <dbReference type="ARBA" id="ARBA00022723"/>
    </source>
</evidence>
<feature type="domain" description="Fe2OG dioxygenase" evidence="7">
    <location>
        <begin position="210"/>
        <end position="309"/>
    </location>
</feature>
<dbReference type="Pfam" id="PF03171">
    <property type="entry name" value="2OG-FeII_Oxy"/>
    <property type="match status" value="1"/>
</dbReference>
<dbReference type="AlphaFoldDB" id="A0AAD8HTE1"/>
<name>A0AAD8HTE1_9APIA</name>
<sequence length="361" mass="40658">MEVLDDWAKEVKAFEETKAGVKGLVDSGVTKVPRIFVHPQAKLQKPSVSSVESSVEFRVPLIDLHGVEGVQRKAIVEQIRQACEQWGFFQMVSHGMDVDVINATLEATRRLHEQPREDKVRLFSDDSSQKVRLYTVNGSVHESRPGPWRDALACACLDDTLDSEEVPQICRKEMEDYVQSIIKLRETLSELLSEALGLSSDYLSRIECMKSEFLTWLYYPACPEPDLAFGAPQHSDPTFLTILLQDTIGGLQFLHQDHWVDLPPIPGALIAHIGDLMQIISNDKFKSADHRVLAQGDQTRVSAACFLYPSAKNLLKPYGPIMELMSDNNQPMYKEVAPLEYALFHQSRAMDGTSTLSHYKL</sequence>
<comment type="similarity">
    <text evidence="1 6">Belongs to the iron/ascorbate-dependent oxidoreductase family.</text>
</comment>
<dbReference type="InterPro" id="IPR005123">
    <property type="entry name" value="Oxoglu/Fe-dep_dioxygenase_dom"/>
</dbReference>
<accession>A0AAD8HTE1</accession>
<dbReference type="FunFam" id="2.60.120.330:FF:000005">
    <property type="entry name" value="1-aminocyclopropane-1-carboxylate oxidase homolog 1"/>
    <property type="match status" value="1"/>
</dbReference>
<proteinExistence type="inferred from homology"/>
<dbReference type="Proteomes" id="UP001237642">
    <property type="component" value="Unassembled WGS sequence"/>
</dbReference>
<dbReference type="PANTHER" id="PTHR10209">
    <property type="entry name" value="OXIDOREDUCTASE, 2OG-FE II OXYGENASE FAMILY PROTEIN"/>
    <property type="match status" value="1"/>
</dbReference>
<reference evidence="8" key="2">
    <citation type="submission" date="2023-05" db="EMBL/GenBank/DDBJ databases">
        <authorList>
            <person name="Schelkunov M.I."/>
        </authorList>
    </citation>
    <scope>NUCLEOTIDE SEQUENCE</scope>
    <source>
        <strain evidence="8">Hsosn_3</strain>
        <tissue evidence="8">Leaf</tissue>
    </source>
</reference>
<keyword evidence="5 6" id="KW-0408">Iron</keyword>